<name>A0A5E7WKW0_PSEFL</name>
<gene>
    <name evidence="1" type="ORF">PS943_04367</name>
</gene>
<sequence>MIAGLPSLFDDAKCRQRNIKERMLGWLKESRYIVTRFDRFARSFAAMFSSGVCRVVR</sequence>
<accession>A0A5E7WKW0</accession>
<organism evidence="1 2">
    <name type="scientific">Pseudomonas fluorescens</name>
    <dbReference type="NCBI Taxonomy" id="294"/>
    <lineage>
        <taxon>Bacteria</taxon>
        <taxon>Pseudomonadati</taxon>
        <taxon>Pseudomonadota</taxon>
        <taxon>Gammaproteobacteria</taxon>
        <taxon>Pseudomonadales</taxon>
        <taxon>Pseudomonadaceae</taxon>
        <taxon>Pseudomonas</taxon>
    </lineage>
</organism>
<reference evidence="1 2" key="1">
    <citation type="submission" date="2019-09" db="EMBL/GenBank/DDBJ databases">
        <authorList>
            <person name="Chandra G."/>
            <person name="Truman W A."/>
        </authorList>
    </citation>
    <scope>NUCLEOTIDE SEQUENCE [LARGE SCALE GENOMIC DNA]</scope>
    <source>
        <strain evidence="1">PS943</strain>
    </source>
</reference>
<proteinExistence type="predicted"/>
<dbReference type="Proteomes" id="UP000325645">
    <property type="component" value="Unassembled WGS sequence"/>
</dbReference>
<dbReference type="EMBL" id="CABVJH010000008">
    <property type="protein sequence ID" value="VVQ35481.1"/>
    <property type="molecule type" value="Genomic_DNA"/>
</dbReference>
<evidence type="ECO:0000313" key="1">
    <source>
        <dbReference type="EMBL" id="VVQ35481.1"/>
    </source>
</evidence>
<evidence type="ECO:0000313" key="2">
    <source>
        <dbReference type="Proteomes" id="UP000325645"/>
    </source>
</evidence>
<protein>
    <submittedName>
        <fullName evidence="1">Uncharacterized protein</fullName>
    </submittedName>
</protein>
<dbReference type="AlphaFoldDB" id="A0A5E7WKW0"/>